<gene>
    <name evidence="1" type="ORF">I5L79_06425</name>
</gene>
<dbReference type="EMBL" id="JADWYK010000003">
    <property type="protein sequence ID" value="MBG8553173.1"/>
    <property type="molecule type" value="Genomic_DNA"/>
</dbReference>
<sequence>MKVREVGRYYELPIVGLEVNSVQFTGLPRLIFNDAEKSYLDIHGPFVLTRYGQESQLKPRSKEAWSVWYDLFQVEVKSALADRVGNLFLVFINGWELRVEDGPYENWHYTKRNVHNVREALTMHGGVGCTSIF</sequence>
<dbReference type="Proteomes" id="UP000601099">
    <property type="component" value="Unassembled WGS sequence"/>
</dbReference>
<protein>
    <submittedName>
        <fullName evidence="1">Uncharacterized protein</fullName>
    </submittedName>
</protein>
<name>A0ABS0KZD7_9BACT</name>
<dbReference type="RefSeq" id="WP_196954205.1">
    <property type="nucleotide sequence ID" value="NZ_JADWYK010000003.1"/>
</dbReference>
<comment type="caution">
    <text evidence="1">The sequence shown here is derived from an EMBL/GenBank/DDBJ whole genome shotgun (WGS) entry which is preliminary data.</text>
</comment>
<dbReference type="Pfam" id="PF19686">
    <property type="entry name" value="DUF6188"/>
    <property type="match status" value="1"/>
</dbReference>
<keyword evidence="2" id="KW-1185">Reference proteome</keyword>
<dbReference type="InterPro" id="IPR046179">
    <property type="entry name" value="DUF6188"/>
</dbReference>
<evidence type="ECO:0000313" key="2">
    <source>
        <dbReference type="Proteomes" id="UP000601099"/>
    </source>
</evidence>
<evidence type="ECO:0000313" key="1">
    <source>
        <dbReference type="EMBL" id="MBG8553173.1"/>
    </source>
</evidence>
<proteinExistence type="predicted"/>
<reference evidence="1 2" key="1">
    <citation type="submission" date="2020-11" db="EMBL/GenBank/DDBJ databases">
        <title>Hymenobacter sp.</title>
        <authorList>
            <person name="Kim M.K."/>
        </authorList>
    </citation>
    <scope>NUCLEOTIDE SEQUENCE [LARGE SCALE GENOMIC DNA]</scope>
    <source>
        <strain evidence="1 2">BT594</strain>
    </source>
</reference>
<accession>A0ABS0KZD7</accession>
<organism evidence="1 2">
    <name type="scientific">Hymenobacter guriensis</name>
    <dbReference type="NCBI Taxonomy" id="2793065"/>
    <lineage>
        <taxon>Bacteria</taxon>
        <taxon>Pseudomonadati</taxon>
        <taxon>Bacteroidota</taxon>
        <taxon>Cytophagia</taxon>
        <taxon>Cytophagales</taxon>
        <taxon>Hymenobacteraceae</taxon>
        <taxon>Hymenobacter</taxon>
    </lineage>
</organism>